<evidence type="ECO:0008006" key="4">
    <source>
        <dbReference type="Google" id="ProtNLM"/>
    </source>
</evidence>
<evidence type="ECO:0000313" key="2">
    <source>
        <dbReference type="EMBL" id="AUW43671.1"/>
    </source>
</evidence>
<keyword evidence="1" id="KW-0732">Signal</keyword>
<sequence>MYFRYLKYIALWGLLIIAIEPANARDAIDSGTTQLSGSKFNYSVTALGSKDRRIEVIHNGEKYGGPLANMSFRDRHLQVFEMVAKLIKKSCQNGVSSLGGIWLSKDPEQDEDPDARHPQYFIWEYSCK</sequence>
<gene>
    <name evidence="2" type="ORF">CUJ84_Chr003333</name>
</gene>
<evidence type="ECO:0000313" key="3">
    <source>
        <dbReference type="Proteomes" id="UP000238523"/>
    </source>
</evidence>
<proteinExistence type="predicted"/>
<dbReference type="RefSeq" id="WP_105006874.1">
    <property type="nucleotide sequence ID" value="NZ_CP025012.1"/>
</dbReference>
<protein>
    <recommendedName>
        <fullName evidence="4">DUF2155 domain-containing protein</fullName>
    </recommendedName>
</protein>
<organism evidence="2 3">
    <name type="scientific">Rhizobium leguminosarum</name>
    <dbReference type="NCBI Taxonomy" id="384"/>
    <lineage>
        <taxon>Bacteria</taxon>
        <taxon>Pseudomonadati</taxon>
        <taxon>Pseudomonadota</taxon>
        <taxon>Alphaproteobacteria</taxon>
        <taxon>Hyphomicrobiales</taxon>
        <taxon>Rhizobiaceae</taxon>
        <taxon>Rhizobium/Agrobacterium group</taxon>
        <taxon>Rhizobium</taxon>
    </lineage>
</organism>
<feature type="chain" id="PRO_5014649190" description="DUF2155 domain-containing protein" evidence="1">
    <location>
        <begin position="25"/>
        <end position="128"/>
    </location>
</feature>
<feature type="signal peptide" evidence="1">
    <location>
        <begin position="1"/>
        <end position="24"/>
    </location>
</feature>
<accession>A0A2K9Z6F3</accession>
<dbReference type="Proteomes" id="UP000238523">
    <property type="component" value="Chromosome"/>
</dbReference>
<dbReference type="AlphaFoldDB" id="A0A2K9Z6F3"/>
<name>A0A2K9Z6F3_RHILE</name>
<dbReference type="EMBL" id="CP025012">
    <property type="protein sequence ID" value="AUW43671.1"/>
    <property type="molecule type" value="Genomic_DNA"/>
</dbReference>
<evidence type="ECO:0000256" key="1">
    <source>
        <dbReference type="SAM" id="SignalP"/>
    </source>
</evidence>
<reference evidence="2 3" key="1">
    <citation type="submission" date="2017-11" db="EMBL/GenBank/DDBJ databases">
        <title>Complete genome of Rhizobium leguminosarum Norway, an ineffective micro-symbiont.</title>
        <authorList>
            <person name="Hoffrichter A."/>
            <person name="Liang J."/>
            <person name="Brachmann A."/>
            <person name="Marin M."/>
        </authorList>
    </citation>
    <scope>NUCLEOTIDE SEQUENCE [LARGE SCALE GENOMIC DNA]</scope>
    <source>
        <strain evidence="2 3">Norway</strain>
    </source>
</reference>